<evidence type="ECO:0000313" key="10">
    <source>
        <dbReference type="Proteomes" id="UP000521943"/>
    </source>
</evidence>
<keyword evidence="3" id="KW-0479">Metal-binding</keyword>
<feature type="region of interest" description="Disordered" evidence="7">
    <location>
        <begin position="501"/>
        <end position="543"/>
    </location>
</feature>
<dbReference type="PANTHER" id="PTHR12983">
    <property type="entry name" value="RING FINGER 10 FAMILY MEMBER"/>
    <property type="match status" value="1"/>
</dbReference>
<evidence type="ECO:0000256" key="6">
    <source>
        <dbReference type="PROSITE-ProRule" id="PRU00175"/>
    </source>
</evidence>
<evidence type="ECO:0000313" key="9">
    <source>
        <dbReference type="EMBL" id="KAF6754325.1"/>
    </source>
</evidence>
<feature type="compositionally biased region" description="Polar residues" evidence="7">
    <location>
        <begin position="370"/>
        <end position="382"/>
    </location>
</feature>
<feature type="region of interest" description="Disordered" evidence="7">
    <location>
        <begin position="1"/>
        <end position="21"/>
    </location>
</feature>
<dbReference type="PANTHER" id="PTHR12983:SF9">
    <property type="entry name" value="E3 UBIQUITIN-PROTEIN LIGASE RNF10"/>
    <property type="match status" value="1"/>
</dbReference>
<evidence type="ECO:0000256" key="5">
    <source>
        <dbReference type="ARBA" id="ARBA00022833"/>
    </source>
</evidence>
<dbReference type="InterPro" id="IPR039739">
    <property type="entry name" value="MAG2/RNF10"/>
</dbReference>
<dbReference type="Proteomes" id="UP000521943">
    <property type="component" value="Unassembled WGS sequence"/>
</dbReference>
<dbReference type="PROSITE" id="PS00518">
    <property type="entry name" value="ZF_RING_1"/>
    <property type="match status" value="1"/>
</dbReference>
<protein>
    <submittedName>
        <fullName evidence="9">Alkylbase DNA N-glycosylase</fullName>
    </submittedName>
</protein>
<dbReference type="InterPro" id="IPR013083">
    <property type="entry name" value="Znf_RING/FYVE/PHD"/>
</dbReference>
<evidence type="ECO:0000256" key="2">
    <source>
        <dbReference type="ARBA" id="ARBA00022490"/>
    </source>
</evidence>
<comment type="subcellular location">
    <subcellularLocation>
        <location evidence="1">Cytoplasm</location>
    </subcellularLocation>
</comment>
<sequence>MTSTPSSGIAPNRNNKMASKQPVNLNHLLNFSLPPRETRMVSIPRRSRKTGTVQGVWNKERFINAQYRFVMNPTGDYTVHFADPDIFFQWNDILQVIVPRSSPFASGASEEDGGAGHTTCPICLSPPTAPRMTKCGHIYCFPCILHYLSTSENKWARCPICFDSVNAKQLKSVKWYDGPSRSEDSFAASASVTPSAPREGSTIRMRLIQRPQITTLALPRSQTWPSDLLPPHQAPFHFLPDVLNFSKFMLATPDYLIAELTKDRDQLSDERRMFAGMEDHLGLYFVNAADEQVQHQIAKAAALESLPLKMQIDKAQRDQKDIFERSAAQVRLEKAERESRAKVGLAPSAPEFVPSEFLATRPAGTPAVKNVSTPNPNSNPKAQSQSRSNPRQRRNVNPPPPSTSTYYYYQAASGLPIYLHPLDIRILVSHFSDYASFPDSIDVRVEATSESTVNDDLRKRYKYLSHLPEGADVIFVETDLESVVGAEGLKSFEGPLKMRATKRKEKVKKDDKAKARAEEREKEKERAALARFTHSPVHPRSDLAPQEFVSLASSAAGLEGSEDEHGSATSSSPPAASGVWGQRSFASALHSASSPAPRGGSHRRLTSEEEADAEAAWHDLEQQSLSSGGRKKKGSRMVVLGGGGPSWRRR</sequence>
<evidence type="ECO:0000259" key="8">
    <source>
        <dbReference type="PROSITE" id="PS50089"/>
    </source>
</evidence>
<keyword evidence="2" id="KW-0963">Cytoplasm</keyword>
<feature type="region of interest" description="Disordered" evidence="7">
    <location>
        <begin position="556"/>
        <end position="650"/>
    </location>
</feature>
<evidence type="ECO:0000256" key="7">
    <source>
        <dbReference type="SAM" id="MobiDB-lite"/>
    </source>
</evidence>
<dbReference type="SUPFAM" id="SSF57850">
    <property type="entry name" value="RING/U-box"/>
    <property type="match status" value="1"/>
</dbReference>
<keyword evidence="4 6" id="KW-0863">Zinc-finger</keyword>
<gene>
    <name evidence="9" type="ORF">DFP72DRAFT_1033460</name>
</gene>
<evidence type="ECO:0000256" key="4">
    <source>
        <dbReference type="ARBA" id="ARBA00022771"/>
    </source>
</evidence>
<evidence type="ECO:0000256" key="3">
    <source>
        <dbReference type="ARBA" id="ARBA00022723"/>
    </source>
</evidence>
<feature type="compositionally biased region" description="Gly residues" evidence="7">
    <location>
        <begin position="640"/>
        <end position="650"/>
    </location>
</feature>
<dbReference type="SMART" id="SM00184">
    <property type="entry name" value="RING"/>
    <property type="match status" value="1"/>
</dbReference>
<dbReference type="GO" id="GO:0008270">
    <property type="term" value="F:zinc ion binding"/>
    <property type="evidence" value="ECO:0007669"/>
    <property type="project" value="UniProtKB-KW"/>
</dbReference>
<dbReference type="GO" id="GO:0045944">
    <property type="term" value="P:positive regulation of transcription by RNA polymerase II"/>
    <property type="evidence" value="ECO:0007669"/>
    <property type="project" value="TreeGrafter"/>
</dbReference>
<feature type="compositionally biased region" description="Basic and acidic residues" evidence="7">
    <location>
        <begin position="507"/>
        <end position="528"/>
    </location>
</feature>
<keyword evidence="5" id="KW-0862">Zinc</keyword>
<dbReference type="OrthoDB" id="302966at2759"/>
<dbReference type="Gene3D" id="3.30.40.10">
    <property type="entry name" value="Zinc/RING finger domain, C3HC4 (zinc finger)"/>
    <property type="match status" value="1"/>
</dbReference>
<keyword evidence="10" id="KW-1185">Reference proteome</keyword>
<evidence type="ECO:0000256" key="1">
    <source>
        <dbReference type="ARBA" id="ARBA00004496"/>
    </source>
</evidence>
<dbReference type="AlphaFoldDB" id="A0A8H6M4G9"/>
<dbReference type="GO" id="GO:0005737">
    <property type="term" value="C:cytoplasm"/>
    <property type="evidence" value="ECO:0007669"/>
    <property type="project" value="UniProtKB-SubCell"/>
</dbReference>
<feature type="compositionally biased region" description="Low complexity" evidence="7">
    <location>
        <begin position="584"/>
        <end position="596"/>
    </location>
</feature>
<dbReference type="CDD" id="cd16536">
    <property type="entry name" value="RING-HC_RNF10"/>
    <property type="match status" value="1"/>
</dbReference>
<dbReference type="PROSITE" id="PS50089">
    <property type="entry name" value="ZF_RING_2"/>
    <property type="match status" value="1"/>
</dbReference>
<dbReference type="GO" id="GO:0000976">
    <property type="term" value="F:transcription cis-regulatory region binding"/>
    <property type="evidence" value="ECO:0007669"/>
    <property type="project" value="TreeGrafter"/>
</dbReference>
<comment type="caution">
    <text evidence="9">The sequence shown here is derived from an EMBL/GenBank/DDBJ whole genome shotgun (WGS) entry which is preliminary data.</text>
</comment>
<dbReference type="Pfam" id="PF00097">
    <property type="entry name" value="zf-C3HC4"/>
    <property type="match status" value="1"/>
</dbReference>
<dbReference type="InterPro" id="IPR017907">
    <property type="entry name" value="Znf_RING_CS"/>
</dbReference>
<feature type="region of interest" description="Disordered" evidence="7">
    <location>
        <begin position="363"/>
        <end position="404"/>
    </location>
</feature>
<feature type="domain" description="RING-type" evidence="8">
    <location>
        <begin position="120"/>
        <end position="161"/>
    </location>
</feature>
<dbReference type="EMBL" id="JACGCI010000035">
    <property type="protein sequence ID" value="KAF6754325.1"/>
    <property type="molecule type" value="Genomic_DNA"/>
</dbReference>
<reference evidence="9 10" key="1">
    <citation type="submission" date="2020-07" db="EMBL/GenBank/DDBJ databases">
        <title>Comparative genomics of pyrophilous fungi reveals a link between fire events and developmental genes.</title>
        <authorList>
            <consortium name="DOE Joint Genome Institute"/>
            <person name="Steindorff A.S."/>
            <person name="Carver A."/>
            <person name="Calhoun S."/>
            <person name="Stillman K."/>
            <person name="Liu H."/>
            <person name="Lipzen A."/>
            <person name="Pangilinan J."/>
            <person name="Labutti K."/>
            <person name="Bruns T.D."/>
            <person name="Grigoriev I.V."/>
        </authorList>
    </citation>
    <scope>NUCLEOTIDE SEQUENCE [LARGE SCALE GENOMIC DNA]</scope>
    <source>
        <strain evidence="9 10">CBS 144469</strain>
    </source>
</reference>
<feature type="compositionally biased region" description="Low complexity" evidence="7">
    <location>
        <begin position="567"/>
        <end position="577"/>
    </location>
</feature>
<proteinExistence type="predicted"/>
<dbReference type="InterPro" id="IPR018957">
    <property type="entry name" value="Znf_C3HC4_RING-type"/>
</dbReference>
<dbReference type="InterPro" id="IPR001841">
    <property type="entry name" value="Znf_RING"/>
</dbReference>
<name>A0A8H6M4G9_9AGAR</name>
<accession>A0A8H6M4G9</accession>
<organism evidence="9 10">
    <name type="scientific">Ephemerocybe angulata</name>
    <dbReference type="NCBI Taxonomy" id="980116"/>
    <lineage>
        <taxon>Eukaryota</taxon>
        <taxon>Fungi</taxon>
        <taxon>Dikarya</taxon>
        <taxon>Basidiomycota</taxon>
        <taxon>Agaricomycotina</taxon>
        <taxon>Agaricomycetes</taxon>
        <taxon>Agaricomycetidae</taxon>
        <taxon>Agaricales</taxon>
        <taxon>Agaricineae</taxon>
        <taxon>Psathyrellaceae</taxon>
        <taxon>Ephemerocybe</taxon>
    </lineage>
</organism>